<evidence type="ECO:0000313" key="1">
    <source>
        <dbReference type="EMBL" id="PLC48536.1"/>
    </source>
</evidence>
<accession>A0A2N4U0I4</accession>
<dbReference type="AlphaFoldDB" id="A0A2N4U0I4"/>
<dbReference type="EMBL" id="PDNW01000019">
    <property type="protein sequence ID" value="PLC48536.1"/>
    <property type="molecule type" value="Genomic_DNA"/>
</dbReference>
<dbReference type="OrthoDB" id="8639152at2"/>
<dbReference type="RefSeq" id="WP_102075320.1">
    <property type="nucleotide sequence ID" value="NZ_PDNW01000019.1"/>
</dbReference>
<evidence type="ECO:0008006" key="3">
    <source>
        <dbReference type="Google" id="ProtNLM"/>
    </source>
</evidence>
<proteinExistence type="predicted"/>
<comment type="caution">
    <text evidence="1">The sequence shown here is derived from an EMBL/GenBank/DDBJ whole genome shotgun (WGS) entry which is preliminary data.</text>
</comment>
<evidence type="ECO:0000313" key="2">
    <source>
        <dbReference type="Proteomes" id="UP000234190"/>
    </source>
</evidence>
<reference evidence="1 2" key="1">
    <citation type="submission" date="2017-10" db="EMBL/GenBank/DDBJ databases">
        <title>Two draft genome sequences of Pusillimonas sp. strains isolated from a nitrate- and radionuclide-contaminated groundwater in Russia.</title>
        <authorList>
            <person name="Grouzdev D.S."/>
            <person name="Tourova T.P."/>
            <person name="Goeva M.A."/>
            <person name="Babich T.L."/>
            <person name="Sokolova D.S."/>
            <person name="Abdullin R."/>
            <person name="Poltaraus A.B."/>
            <person name="Toshchakov S.V."/>
            <person name="Nazina T.N."/>
        </authorList>
    </citation>
    <scope>NUCLEOTIDE SEQUENCE [LARGE SCALE GENOMIC DNA]</scope>
    <source>
        <strain evidence="1 2">JR1/69-3-13</strain>
    </source>
</reference>
<dbReference type="Proteomes" id="UP000234190">
    <property type="component" value="Unassembled WGS sequence"/>
</dbReference>
<organism evidence="1 2">
    <name type="scientific">Pollutimonas subterranea</name>
    <dbReference type="NCBI Taxonomy" id="2045210"/>
    <lineage>
        <taxon>Bacteria</taxon>
        <taxon>Pseudomonadati</taxon>
        <taxon>Pseudomonadota</taxon>
        <taxon>Betaproteobacteria</taxon>
        <taxon>Burkholderiales</taxon>
        <taxon>Alcaligenaceae</taxon>
        <taxon>Pollutimonas</taxon>
    </lineage>
</organism>
<gene>
    <name evidence="1" type="ORF">CR159_17820</name>
</gene>
<sequence length="110" mass="12436">MKKSMSPADRAMQIELVRARAALERQSLGRNVSELTHSFTPSALMSSFFPRLSSRKPSDWLFKALSLGRQYPLLASVASTVFSRVGKRRRLWRIGAGLLLSWQVARAMKK</sequence>
<name>A0A2N4U0I4_9BURK</name>
<keyword evidence="2" id="KW-1185">Reference proteome</keyword>
<protein>
    <recommendedName>
        <fullName evidence="3">YqjK-like protein</fullName>
    </recommendedName>
</protein>